<dbReference type="AlphaFoldDB" id="A0A2D4PUI5"/>
<organism evidence="1">
    <name type="scientific">Micrurus surinamensis</name>
    <name type="common">Surinam coral snake</name>
    <dbReference type="NCBI Taxonomy" id="129470"/>
    <lineage>
        <taxon>Eukaryota</taxon>
        <taxon>Metazoa</taxon>
        <taxon>Chordata</taxon>
        <taxon>Craniata</taxon>
        <taxon>Vertebrata</taxon>
        <taxon>Euteleostomi</taxon>
        <taxon>Lepidosauria</taxon>
        <taxon>Squamata</taxon>
        <taxon>Bifurcata</taxon>
        <taxon>Unidentata</taxon>
        <taxon>Episquamata</taxon>
        <taxon>Toxicofera</taxon>
        <taxon>Serpentes</taxon>
        <taxon>Colubroidea</taxon>
        <taxon>Elapidae</taxon>
        <taxon>Elapinae</taxon>
        <taxon>Micrurus</taxon>
    </lineage>
</organism>
<evidence type="ECO:0000313" key="1">
    <source>
        <dbReference type="EMBL" id="LAB60889.1"/>
    </source>
</evidence>
<accession>A0A2D4PUI5</accession>
<protein>
    <submittedName>
        <fullName evidence="1">Uncharacterized protein</fullName>
    </submittedName>
</protein>
<name>A0A2D4PUI5_MICSU</name>
<proteinExistence type="predicted"/>
<reference evidence="1" key="2">
    <citation type="submission" date="2017-11" db="EMBL/GenBank/DDBJ databases">
        <title>Coralsnake Venomics: Analyses of Venom Gland Transcriptomes and Proteomes of Six Brazilian Taxa.</title>
        <authorList>
            <person name="Aird S.D."/>
            <person name="Jorge da Silva N."/>
            <person name="Qiu L."/>
            <person name="Villar-Briones A."/>
            <person name="Aparecida-Saddi V."/>
            <person name="Campos-Telles M.P."/>
            <person name="Grau M."/>
            <person name="Mikheyev A.S."/>
        </authorList>
    </citation>
    <scope>NUCLEOTIDE SEQUENCE</scope>
    <source>
        <tissue evidence="1">Venom_gland</tissue>
    </source>
</reference>
<dbReference type="EMBL" id="IACN01088731">
    <property type="protein sequence ID" value="LAB60889.1"/>
    <property type="molecule type" value="Transcribed_RNA"/>
</dbReference>
<reference evidence="1" key="1">
    <citation type="submission" date="2017-07" db="EMBL/GenBank/DDBJ databases">
        <authorList>
            <person name="Mikheyev A."/>
            <person name="Grau M."/>
        </authorList>
    </citation>
    <scope>NUCLEOTIDE SEQUENCE</scope>
    <source>
        <tissue evidence="1">Venom_gland</tissue>
    </source>
</reference>
<sequence>MTIYYSIRFLPTEPNKAILSTIAILTLKKILYHCSLPYLDPTQYLDWGNIVLWGKIYLSTETLHLLTLSGHLKEYRKYQGLKLHSTYITTHNLGKFENKQS</sequence>